<evidence type="ECO:0000313" key="2">
    <source>
        <dbReference type="EMBL" id="WAC11466.1"/>
    </source>
</evidence>
<dbReference type="SUPFAM" id="SSF52096">
    <property type="entry name" value="ClpP/crotonase"/>
    <property type="match status" value="1"/>
</dbReference>
<evidence type="ECO:0000256" key="1">
    <source>
        <dbReference type="ARBA" id="ARBA00005254"/>
    </source>
</evidence>
<name>A0A9E8NAH3_9BACT</name>
<dbReference type="Gene3D" id="1.10.12.10">
    <property type="entry name" value="Lyase 2-enoyl-coa Hydratase, Chain A, domain 2"/>
    <property type="match status" value="1"/>
</dbReference>
<dbReference type="InterPro" id="IPR014748">
    <property type="entry name" value="Enoyl-CoA_hydra_C"/>
</dbReference>
<dbReference type="Pfam" id="PF00378">
    <property type="entry name" value="ECH_1"/>
    <property type="match status" value="1"/>
</dbReference>
<sequence>MYQNIIFGVNDGVATITLNRPQVYHALSPALICEITLAVEEAANDDSVRVVVLTGEGNKAFCSGADLKDAAESGKTAGEILREYYNPMIQAIRNIPKPVICRLNGLAVGAGSSLALACDVVISSEDAYLSLLFVQIGLMPDAGATFFLPRLIGMAKAFELSSTGRKVYALEAARIGLISKAVPGIELDREVNQIVAYYRSAPTMAIGAMKRVFNQSFHLNLEEMQELELQNQEKLFQSHDASEGISAFLQKKAPDFQGK</sequence>
<dbReference type="InterPro" id="IPR029045">
    <property type="entry name" value="ClpP/crotonase-like_dom_sf"/>
</dbReference>
<dbReference type="Proteomes" id="UP001164653">
    <property type="component" value="Chromosome"/>
</dbReference>
<reference evidence="2" key="1">
    <citation type="submission" date="2022-11" db="EMBL/GenBank/DDBJ databases">
        <title>Dyadobacter pollutisoli sp. nov., isolated from plastic dumped soil.</title>
        <authorList>
            <person name="Kim J.M."/>
            <person name="Kim K.R."/>
            <person name="Lee J.K."/>
            <person name="Hao L."/>
            <person name="Jeon C.O."/>
        </authorList>
    </citation>
    <scope>NUCLEOTIDE SEQUENCE</scope>
    <source>
        <strain evidence="2">U1</strain>
    </source>
</reference>
<keyword evidence="3" id="KW-1185">Reference proteome</keyword>
<organism evidence="2 3">
    <name type="scientific">Dyadobacter pollutisoli</name>
    <dbReference type="NCBI Taxonomy" id="2910158"/>
    <lineage>
        <taxon>Bacteria</taxon>
        <taxon>Pseudomonadati</taxon>
        <taxon>Bacteroidota</taxon>
        <taxon>Cytophagia</taxon>
        <taxon>Cytophagales</taxon>
        <taxon>Spirosomataceae</taxon>
        <taxon>Dyadobacter</taxon>
    </lineage>
</organism>
<dbReference type="PANTHER" id="PTHR43802">
    <property type="entry name" value="ENOYL-COA HYDRATASE"/>
    <property type="match status" value="1"/>
</dbReference>
<evidence type="ECO:0000313" key="3">
    <source>
        <dbReference type="Proteomes" id="UP001164653"/>
    </source>
</evidence>
<dbReference type="Gene3D" id="3.90.226.10">
    <property type="entry name" value="2-enoyl-CoA Hydratase, Chain A, domain 1"/>
    <property type="match status" value="1"/>
</dbReference>
<comment type="similarity">
    <text evidence="1">Belongs to the enoyl-CoA hydratase/isomerase family.</text>
</comment>
<dbReference type="KEGG" id="dpf:ON006_27510"/>
<dbReference type="PANTHER" id="PTHR43802:SF1">
    <property type="entry name" value="IP11341P-RELATED"/>
    <property type="match status" value="1"/>
</dbReference>
<dbReference type="EMBL" id="CP112998">
    <property type="protein sequence ID" value="WAC11466.1"/>
    <property type="molecule type" value="Genomic_DNA"/>
</dbReference>
<dbReference type="RefSeq" id="WP_244821397.1">
    <property type="nucleotide sequence ID" value="NZ_CP112998.1"/>
</dbReference>
<protein>
    <submittedName>
        <fullName evidence="2">Enoyl-CoA hydratase</fullName>
    </submittedName>
</protein>
<dbReference type="CDD" id="cd06558">
    <property type="entry name" value="crotonase-like"/>
    <property type="match status" value="1"/>
</dbReference>
<proteinExistence type="inferred from homology"/>
<dbReference type="AlphaFoldDB" id="A0A9E8NAH3"/>
<gene>
    <name evidence="2" type="ORF">ON006_27510</name>
</gene>
<accession>A0A9E8NAH3</accession>
<dbReference type="InterPro" id="IPR001753">
    <property type="entry name" value="Enoyl-CoA_hydra/iso"/>
</dbReference>
<dbReference type="GO" id="GO:0003824">
    <property type="term" value="F:catalytic activity"/>
    <property type="evidence" value="ECO:0007669"/>
    <property type="project" value="UniProtKB-ARBA"/>
</dbReference>